<dbReference type="Proteomes" id="UP000283523">
    <property type="component" value="Unassembled WGS sequence"/>
</dbReference>
<evidence type="ECO:0000256" key="1">
    <source>
        <dbReference type="SAM" id="Coils"/>
    </source>
</evidence>
<gene>
    <name evidence="2" type="ORF">DYU11_05565</name>
</gene>
<dbReference type="OrthoDB" id="1163828at2"/>
<reference evidence="2 3" key="1">
    <citation type="submission" date="2018-08" db="EMBL/GenBank/DDBJ databases">
        <title>Fibrisoma montanum sp. nov., isolated from Danxia mountain soil.</title>
        <authorList>
            <person name="Huang Y."/>
        </authorList>
    </citation>
    <scope>NUCLEOTIDE SEQUENCE [LARGE SCALE GENOMIC DNA]</scope>
    <source>
        <strain evidence="2 3">HYT19</strain>
    </source>
</reference>
<comment type="caution">
    <text evidence="2">The sequence shown here is derived from an EMBL/GenBank/DDBJ whole genome shotgun (WGS) entry which is preliminary data.</text>
</comment>
<sequence length="423" mass="43601">MAGVNAKGSSSTFVGDLAGQENLADFNTFVGASAGQSNTQGAGNTFVGYRTGQLNAFGNQNTFIGQEAGLLSVASANTFVGFRAGNRTSSGGFNTFIGVQAGQNNTSGSSNFIMGTNAGLANTTGSANFFLGDNAGGGNTGGSFNVYLGANAGNGTGVNGDNNLAIGFEAGRANVAGINNTFLGFRADAGAGGLSNATAIGNNARVNISNAVVLGDNANVGVGTSAPATRLHVVSGVANQSGLRLGNLTSASPASLTSQTKFLSVDAQGNVILASSNTSARQPANESLWLLDGQQLRNTAGQTLVLGRPGSAVPSGYRLIVEEGILTEKLKVAIKNTNEWSDYVFAPTYQLKPLSEVEQYVKVNKHLPGVPSAEEVVKAGLDVAKMNAKLLEKIEELTLYIIDLKRENQHQSNRLQRLEQNTK</sequence>
<dbReference type="EMBL" id="QXED01000001">
    <property type="protein sequence ID" value="RIV27885.1"/>
    <property type="molecule type" value="Genomic_DNA"/>
</dbReference>
<accession>A0A418MK67</accession>
<evidence type="ECO:0000313" key="3">
    <source>
        <dbReference type="Proteomes" id="UP000283523"/>
    </source>
</evidence>
<protein>
    <submittedName>
        <fullName evidence="2">BZIP transcription factor</fullName>
    </submittedName>
</protein>
<feature type="coiled-coil region" evidence="1">
    <location>
        <begin position="387"/>
        <end position="421"/>
    </location>
</feature>
<keyword evidence="1" id="KW-0175">Coiled coil</keyword>
<name>A0A418MK67_9BACT</name>
<organism evidence="2 3">
    <name type="scientific">Fibrisoma montanum</name>
    <dbReference type="NCBI Taxonomy" id="2305895"/>
    <lineage>
        <taxon>Bacteria</taxon>
        <taxon>Pseudomonadati</taxon>
        <taxon>Bacteroidota</taxon>
        <taxon>Cytophagia</taxon>
        <taxon>Cytophagales</taxon>
        <taxon>Spirosomataceae</taxon>
        <taxon>Fibrisoma</taxon>
    </lineage>
</organism>
<evidence type="ECO:0000313" key="2">
    <source>
        <dbReference type="EMBL" id="RIV27885.1"/>
    </source>
</evidence>
<keyword evidence="3" id="KW-1185">Reference proteome</keyword>
<dbReference type="AlphaFoldDB" id="A0A418MK67"/>
<proteinExistence type="predicted"/>